<dbReference type="SUPFAM" id="SSF52540">
    <property type="entry name" value="P-loop containing nucleoside triphosphate hydrolases"/>
    <property type="match status" value="1"/>
</dbReference>
<dbReference type="InterPro" id="IPR027417">
    <property type="entry name" value="P-loop_NTPase"/>
</dbReference>
<keyword evidence="7" id="KW-0408">Iron</keyword>
<evidence type="ECO:0000256" key="7">
    <source>
        <dbReference type="ARBA" id="ARBA00023004"/>
    </source>
</evidence>
<keyword evidence="4" id="KW-0410">Iron transport</keyword>
<name>A0A8T4HB33_9SPHI</name>
<dbReference type="Gene3D" id="3.40.50.300">
    <property type="entry name" value="P-loop containing nucleotide triphosphate hydrolases"/>
    <property type="match status" value="1"/>
</dbReference>
<evidence type="ECO:0000256" key="4">
    <source>
        <dbReference type="ARBA" id="ARBA00022496"/>
    </source>
</evidence>
<dbReference type="SMART" id="SM00382">
    <property type="entry name" value="AAA"/>
    <property type="match status" value="1"/>
</dbReference>
<keyword evidence="8" id="KW-0406">Ion transport</keyword>
<dbReference type="CDD" id="cd03214">
    <property type="entry name" value="ABC_Iron-Siderophores_B12_Hemin"/>
    <property type="match status" value="1"/>
</dbReference>
<dbReference type="GO" id="GO:0005524">
    <property type="term" value="F:ATP binding"/>
    <property type="evidence" value="ECO:0007669"/>
    <property type="project" value="UniProtKB-KW"/>
</dbReference>
<dbReference type="PANTHER" id="PTHR42771">
    <property type="entry name" value="IRON(3+)-HYDROXAMATE IMPORT ATP-BINDING PROTEIN FHUC"/>
    <property type="match status" value="1"/>
</dbReference>
<dbReference type="Proteomes" id="UP000679691">
    <property type="component" value="Unassembled WGS sequence"/>
</dbReference>
<evidence type="ECO:0000256" key="9">
    <source>
        <dbReference type="ARBA" id="ARBA00023136"/>
    </source>
</evidence>
<evidence type="ECO:0000313" key="12">
    <source>
        <dbReference type="Proteomes" id="UP000679691"/>
    </source>
</evidence>
<evidence type="ECO:0000256" key="3">
    <source>
        <dbReference type="ARBA" id="ARBA00022475"/>
    </source>
</evidence>
<keyword evidence="2" id="KW-0813">Transport</keyword>
<keyword evidence="12" id="KW-1185">Reference proteome</keyword>
<keyword evidence="6 11" id="KW-0067">ATP-binding</keyword>
<comment type="caution">
    <text evidence="11">The sequence shown here is derived from an EMBL/GenBank/DDBJ whole genome shotgun (WGS) entry which is preliminary data.</text>
</comment>
<organism evidence="11 12">
    <name type="scientific">Rhinopithecimicrobium faecis</name>
    <dbReference type="NCBI Taxonomy" id="2820698"/>
    <lineage>
        <taxon>Bacteria</taxon>
        <taxon>Pseudomonadati</taxon>
        <taxon>Bacteroidota</taxon>
        <taxon>Sphingobacteriia</taxon>
        <taxon>Sphingobacteriales</taxon>
        <taxon>Sphingobacteriaceae</taxon>
        <taxon>Rhinopithecimicrobium</taxon>
    </lineage>
</organism>
<dbReference type="Pfam" id="PF00005">
    <property type="entry name" value="ABC_tran"/>
    <property type="match status" value="1"/>
</dbReference>
<dbReference type="GO" id="GO:0006826">
    <property type="term" value="P:iron ion transport"/>
    <property type="evidence" value="ECO:0007669"/>
    <property type="project" value="UniProtKB-KW"/>
</dbReference>
<evidence type="ECO:0000313" key="11">
    <source>
        <dbReference type="EMBL" id="MBP3942647.1"/>
    </source>
</evidence>
<evidence type="ECO:0000256" key="6">
    <source>
        <dbReference type="ARBA" id="ARBA00022840"/>
    </source>
</evidence>
<dbReference type="GO" id="GO:0016887">
    <property type="term" value="F:ATP hydrolysis activity"/>
    <property type="evidence" value="ECO:0007669"/>
    <property type="project" value="InterPro"/>
</dbReference>
<evidence type="ECO:0000259" key="10">
    <source>
        <dbReference type="PROSITE" id="PS50893"/>
    </source>
</evidence>
<dbReference type="GO" id="GO:0005886">
    <property type="term" value="C:plasma membrane"/>
    <property type="evidence" value="ECO:0007669"/>
    <property type="project" value="UniProtKB-SubCell"/>
</dbReference>
<dbReference type="FunFam" id="3.40.50.300:FF:000134">
    <property type="entry name" value="Iron-enterobactin ABC transporter ATP-binding protein"/>
    <property type="match status" value="1"/>
</dbReference>
<sequence length="257" mass="28830">MIEISSLHKKIGYKTILKGINLKIPEGKLICLIGPNGAGKSSLLSLIAQLEKVEKGVIELDNRDIRSYRLAEFSMKLAYLQQHNHLDLKLTVAELVAYGRFPYSKGRLTANDHQIIEQTIGELNLKSLRNSFIDELSGGERQRVFLAMILAQDTPYILLDEPLNNLDMKHAVEIMQHCKNLVCTQGKTILIVVHDINFAANYADYIVGMKDGNLAFMLPTSQAIQADVLGKLFNIDFQIITSGVTVMCNYYFGKSRL</sequence>
<evidence type="ECO:0000256" key="1">
    <source>
        <dbReference type="ARBA" id="ARBA00004202"/>
    </source>
</evidence>
<dbReference type="EMBL" id="JAGKSB010000003">
    <property type="protein sequence ID" value="MBP3942647.1"/>
    <property type="molecule type" value="Genomic_DNA"/>
</dbReference>
<dbReference type="PROSITE" id="PS50893">
    <property type="entry name" value="ABC_TRANSPORTER_2"/>
    <property type="match status" value="1"/>
</dbReference>
<keyword evidence="5" id="KW-0547">Nucleotide-binding</keyword>
<dbReference type="AlphaFoldDB" id="A0A8T4HB33"/>
<dbReference type="PROSITE" id="PS00211">
    <property type="entry name" value="ABC_TRANSPORTER_1"/>
    <property type="match status" value="1"/>
</dbReference>
<evidence type="ECO:0000256" key="8">
    <source>
        <dbReference type="ARBA" id="ARBA00023065"/>
    </source>
</evidence>
<feature type="domain" description="ABC transporter" evidence="10">
    <location>
        <begin position="2"/>
        <end position="236"/>
    </location>
</feature>
<evidence type="ECO:0000256" key="5">
    <source>
        <dbReference type="ARBA" id="ARBA00022741"/>
    </source>
</evidence>
<dbReference type="InterPro" id="IPR003439">
    <property type="entry name" value="ABC_transporter-like_ATP-bd"/>
</dbReference>
<reference evidence="11" key="1">
    <citation type="submission" date="2021-03" db="EMBL/GenBank/DDBJ databases">
        <authorList>
            <person name="Lu T."/>
            <person name="Wang Q."/>
            <person name="Han X."/>
        </authorList>
    </citation>
    <scope>NUCLEOTIDE SEQUENCE</scope>
    <source>
        <strain evidence="11">WQ 2009</strain>
    </source>
</reference>
<protein>
    <submittedName>
        <fullName evidence="11">ATP-binding cassette domain-containing protein</fullName>
    </submittedName>
</protein>
<dbReference type="InterPro" id="IPR003593">
    <property type="entry name" value="AAA+_ATPase"/>
</dbReference>
<keyword evidence="3" id="KW-1003">Cell membrane</keyword>
<accession>A0A8T4HB33</accession>
<dbReference type="PANTHER" id="PTHR42771:SF3">
    <property type="entry name" value="PETROBACTIN IMPORT ATP-BINDING PROTEIN YCLP"/>
    <property type="match status" value="1"/>
</dbReference>
<gene>
    <name evidence="11" type="ORF">J5U18_03560</name>
</gene>
<evidence type="ECO:0000256" key="2">
    <source>
        <dbReference type="ARBA" id="ARBA00022448"/>
    </source>
</evidence>
<comment type="subcellular location">
    <subcellularLocation>
        <location evidence="1">Cell membrane</location>
        <topology evidence="1">Peripheral membrane protein</topology>
    </subcellularLocation>
</comment>
<dbReference type="InterPro" id="IPR017871">
    <property type="entry name" value="ABC_transporter-like_CS"/>
</dbReference>
<dbReference type="InterPro" id="IPR051535">
    <property type="entry name" value="Siderophore_ABC-ATPase"/>
</dbReference>
<proteinExistence type="predicted"/>
<keyword evidence="9" id="KW-0472">Membrane</keyword>
<dbReference type="RefSeq" id="WP_353546131.1">
    <property type="nucleotide sequence ID" value="NZ_JAGKSB010000003.1"/>
</dbReference>